<dbReference type="InterPro" id="IPR018203">
    <property type="entry name" value="GDP_dissociation_inhibitor"/>
</dbReference>
<dbReference type="OrthoDB" id="1923006at2759"/>
<dbReference type="GO" id="GO:0005634">
    <property type="term" value="C:nucleus"/>
    <property type="evidence" value="ECO:0007669"/>
    <property type="project" value="TreeGrafter"/>
</dbReference>
<keyword evidence="3" id="KW-1185">Reference proteome</keyword>
<dbReference type="PANTHER" id="PTHR11787">
    <property type="entry name" value="RAB GDP-DISSOCIATION INHIBITOR"/>
    <property type="match status" value="1"/>
</dbReference>
<accession>A0A9P6GN37</accession>
<dbReference type="SUPFAM" id="SSF51905">
    <property type="entry name" value="FAD/NAD(P)-binding domain"/>
    <property type="match status" value="1"/>
</dbReference>
<dbReference type="Gene3D" id="3.50.50.60">
    <property type="entry name" value="FAD/NAD(P)-binding domain"/>
    <property type="match status" value="1"/>
</dbReference>
<reference evidence="2" key="1">
    <citation type="journal article" date="2020" name="Mol. Plant Microbe Interact.">
        <title>Genome Sequence of the Biocontrol Agent Coniothyrium minitans strain Conio (IMI 134523).</title>
        <authorList>
            <person name="Patel D."/>
            <person name="Shittu T.A."/>
            <person name="Baroncelli R."/>
            <person name="Muthumeenakshi S."/>
            <person name="Osborne T.H."/>
            <person name="Janganan T.K."/>
            <person name="Sreenivasaprasad S."/>
        </authorList>
    </citation>
    <scope>NUCLEOTIDE SEQUENCE</scope>
    <source>
        <strain evidence="2">Conio</strain>
    </source>
</reference>
<dbReference type="GO" id="GO:0005092">
    <property type="term" value="F:GDP-dissociation inhibitor activity"/>
    <property type="evidence" value="ECO:0007669"/>
    <property type="project" value="InterPro"/>
</dbReference>
<organism evidence="2 3">
    <name type="scientific">Paraphaeosphaeria minitans</name>
    <dbReference type="NCBI Taxonomy" id="565426"/>
    <lineage>
        <taxon>Eukaryota</taxon>
        <taxon>Fungi</taxon>
        <taxon>Dikarya</taxon>
        <taxon>Ascomycota</taxon>
        <taxon>Pezizomycotina</taxon>
        <taxon>Dothideomycetes</taxon>
        <taxon>Pleosporomycetidae</taxon>
        <taxon>Pleosporales</taxon>
        <taxon>Massarineae</taxon>
        <taxon>Didymosphaeriaceae</taxon>
        <taxon>Paraphaeosphaeria</taxon>
    </lineage>
</organism>
<sequence>MDTLDGTYWDVVIAGTGLQQCLLALALSRSGKKILHVDENPYYSGSAAAFSISEAEAWAAKVNAGVFHAAFTKASIHVPEPSESDTPMLSRRPGRQYNLALAPEIIYYSSAFRRHLVTSQVHHQVEFLPVGSWWVYSSPGTSGSATGSLEKVPNTREDLFGNSTLDFPAKRKLLKILRFIVYHENEDEKVKWEQHRALPFSDFLSTVFNAPSILSAPLLALTMSTLSPDCVTTEHALPRIARHLRSFGTLGQFSALVPKYGGLDEFCQVACRACAVGGGVYVLGKGLSTSHDSISTVQIPVENLSESGIDATNDAKSDIDTAVASQPPTAVAEHVPGVRLHLKDGEAVTARWIVGESPPVNSESPLCKSVTIVSSSLSTLFLPVIVEDRSFQPGSAILVFPSGSLFLPEELDGHGSLPPVHIHAHSSESGECPAGQSVLYASTSLSGKRGFELLRQATDRLLASLDASPSPNTLWSMQYEQRAMPSIIPLPIPDGASAHFLGVPPVPLDLVVDDVVLDRVRTLWQTITNQDPEQFLQFKNREAEDANDL</sequence>
<evidence type="ECO:0000313" key="2">
    <source>
        <dbReference type="EMBL" id="KAF9738118.1"/>
    </source>
</evidence>
<protein>
    <submittedName>
        <fullName evidence="2">Rab protein geranylgeranyltransferase component a</fullName>
    </submittedName>
</protein>
<dbReference type="PANTHER" id="PTHR11787:SF4">
    <property type="entry name" value="CHM, RAB ESCORT PROTEIN 1"/>
    <property type="match status" value="1"/>
</dbReference>
<dbReference type="InterPro" id="IPR036188">
    <property type="entry name" value="FAD/NAD-bd_sf"/>
</dbReference>
<comment type="caution">
    <text evidence="2">The sequence shown here is derived from an EMBL/GenBank/DDBJ whole genome shotgun (WGS) entry which is preliminary data.</text>
</comment>
<dbReference type="GO" id="GO:0016192">
    <property type="term" value="P:vesicle-mediated transport"/>
    <property type="evidence" value="ECO:0007669"/>
    <property type="project" value="TreeGrafter"/>
</dbReference>
<dbReference type="Pfam" id="PF00996">
    <property type="entry name" value="GDI"/>
    <property type="match status" value="1"/>
</dbReference>
<dbReference type="GO" id="GO:0005968">
    <property type="term" value="C:Rab-protein geranylgeranyltransferase complex"/>
    <property type="evidence" value="ECO:0007669"/>
    <property type="project" value="TreeGrafter"/>
</dbReference>
<evidence type="ECO:0000313" key="3">
    <source>
        <dbReference type="Proteomes" id="UP000756921"/>
    </source>
</evidence>
<dbReference type="GO" id="GO:0007264">
    <property type="term" value="P:small GTPase-mediated signal transduction"/>
    <property type="evidence" value="ECO:0007669"/>
    <property type="project" value="InterPro"/>
</dbReference>
<dbReference type="EMBL" id="WJXW01000003">
    <property type="protein sequence ID" value="KAF9738118.1"/>
    <property type="molecule type" value="Genomic_DNA"/>
</dbReference>
<dbReference type="Proteomes" id="UP000756921">
    <property type="component" value="Unassembled WGS sequence"/>
</dbReference>
<dbReference type="Gene3D" id="1.10.405.10">
    <property type="entry name" value="Guanine Nucleotide Dissociation Inhibitor, domain 1"/>
    <property type="match status" value="1"/>
</dbReference>
<dbReference type="AlphaFoldDB" id="A0A9P6GN37"/>
<dbReference type="GO" id="GO:0005829">
    <property type="term" value="C:cytosol"/>
    <property type="evidence" value="ECO:0007669"/>
    <property type="project" value="TreeGrafter"/>
</dbReference>
<proteinExistence type="inferred from homology"/>
<comment type="similarity">
    <text evidence="1">Belongs to the Rab GDI family.</text>
</comment>
<evidence type="ECO:0000256" key="1">
    <source>
        <dbReference type="ARBA" id="ARBA00005593"/>
    </source>
</evidence>
<gene>
    <name evidence="2" type="ORF">PMIN01_03401</name>
</gene>
<name>A0A9P6GN37_9PLEO</name>
<dbReference type="PRINTS" id="PR00891">
    <property type="entry name" value="RABGDIREP"/>
</dbReference>
<dbReference type="SUPFAM" id="SSF54373">
    <property type="entry name" value="FAD-linked reductases, C-terminal domain"/>
    <property type="match status" value="1"/>
</dbReference>